<evidence type="ECO:0000313" key="3">
    <source>
        <dbReference type="Proteomes" id="UP000792457"/>
    </source>
</evidence>
<sequence>MEEQETPLRHMDRTFFLLKINFGEMLPDKAESGYTRKIGLLSLVKEYVLEDWEYKGMGDQGGDILLQMFNDSSPGNSSSKGICKALAQIENASSPPHYLPAQPALESANNCPQVSTVCLINLTWKKTITTETKDSPSTRLGNQSSIRSRRDAATSANQEAALPLKQLAAGPDVAGAGTAKSFTAEGALEAWMFK</sequence>
<keyword evidence="3" id="KW-1185">Reference proteome</keyword>
<feature type="region of interest" description="Disordered" evidence="1">
    <location>
        <begin position="132"/>
        <end position="158"/>
    </location>
</feature>
<evidence type="ECO:0000313" key="2">
    <source>
        <dbReference type="EMBL" id="KAG8228626.1"/>
    </source>
</evidence>
<organism evidence="2 3">
    <name type="scientific">Ladona fulva</name>
    <name type="common">Scarce chaser dragonfly</name>
    <name type="synonym">Libellula fulva</name>
    <dbReference type="NCBI Taxonomy" id="123851"/>
    <lineage>
        <taxon>Eukaryota</taxon>
        <taxon>Metazoa</taxon>
        <taxon>Ecdysozoa</taxon>
        <taxon>Arthropoda</taxon>
        <taxon>Hexapoda</taxon>
        <taxon>Insecta</taxon>
        <taxon>Pterygota</taxon>
        <taxon>Palaeoptera</taxon>
        <taxon>Odonata</taxon>
        <taxon>Epiprocta</taxon>
        <taxon>Anisoptera</taxon>
        <taxon>Libelluloidea</taxon>
        <taxon>Libellulidae</taxon>
        <taxon>Ladona</taxon>
    </lineage>
</organism>
<evidence type="ECO:0000256" key="1">
    <source>
        <dbReference type="SAM" id="MobiDB-lite"/>
    </source>
</evidence>
<feature type="compositionally biased region" description="Polar residues" evidence="1">
    <location>
        <begin position="137"/>
        <end position="146"/>
    </location>
</feature>
<dbReference type="AlphaFoldDB" id="A0A8K0K6I1"/>
<reference evidence="2" key="1">
    <citation type="submission" date="2013-04" db="EMBL/GenBank/DDBJ databases">
        <authorList>
            <person name="Qu J."/>
            <person name="Murali S.C."/>
            <person name="Bandaranaike D."/>
            <person name="Bellair M."/>
            <person name="Blankenburg K."/>
            <person name="Chao H."/>
            <person name="Dinh H."/>
            <person name="Doddapaneni H."/>
            <person name="Downs B."/>
            <person name="Dugan-Rocha S."/>
            <person name="Elkadiri S."/>
            <person name="Gnanaolivu R.D."/>
            <person name="Hernandez B."/>
            <person name="Javaid M."/>
            <person name="Jayaseelan J.C."/>
            <person name="Lee S."/>
            <person name="Li M."/>
            <person name="Ming W."/>
            <person name="Munidasa M."/>
            <person name="Muniz J."/>
            <person name="Nguyen L."/>
            <person name="Ongeri F."/>
            <person name="Osuji N."/>
            <person name="Pu L.-L."/>
            <person name="Puazo M."/>
            <person name="Qu C."/>
            <person name="Quiroz J."/>
            <person name="Raj R."/>
            <person name="Weissenberger G."/>
            <person name="Xin Y."/>
            <person name="Zou X."/>
            <person name="Han Y."/>
            <person name="Richards S."/>
            <person name="Worley K."/>
            <person name="Muzny D."/>
            <person name="Gibbs R."/>
        </authorList>
    </citation>
    <scope>NUCLEOTIDE SEQUENCE</scope>
    <source>
        <strain evidence="2">Sampled in the wild</strain>
    </source>
</reference>
<reference evidence="2" key="2">
    <citation type="submission" date="2017-10" db="EMBL/GenBank/DDBJ databases">
        <title>Ladona fulva Genome sequencing and assembly.</title>
        <authorList>
            <person name="Murali S."/>
            <person name="Richards S."/>
            <person name="Bandaranaike D."/>
            <person name="Bellair M."/>
            <person name="Blankenburg K."/>
            <person name="Chao H."/>
            <person name="Dinh H."/>
            <person name="Doddapaneni H."/>
            <person name="Dugan-Rocha S."/>
            <person name="Elkadiri S."/>
            <person name="Gnanaolivu R."/>
            <person name="Hernandez B."/>
            <person name="Skinner E."/>
            <person name="Javaid M."/>
            <person name="Lee S."/>
            <person name="Li M."/>
            <person name="Ming W."/>
            <person name="Munidasa M."/>
            <person name="Muniz J."/>
            <person name="Nguyen L."/>
            <person name="Hughes D."/>
            <person name="Osuji N."/>
            <person name="Pu L.-L."/>
            <person name="Puazo M."/>
            <person name="Qu C."/>
            <person name="Quiroz J."/>
            <person name="Raj R."/>
            <person name="Weissenberger G."/>
            <person name="Xin Y."/>
            <person name="Zou X."/>
            <person name="Han Y."/>
            <person name="Worley K."/>
            <person name="Muzny D."/>
            <person name="Gibbs R."/>
        </authorList>
    </citation>
    <scope>NUCLEOTIDE SEQUENCE</scope>
    <source>
        <strain evidence="2">Sampled in the wild</strain>
    </source>
</reference>
<proteinExistence type="predicted"/>
<dbReference type="Proteomes" id="UP000792457">
    <property type="component" value="Unassembled WGS sequence"/>
</dbReference>
<dbReference type="EMBL" id="KZ308379">
    <property type="protein sequence ID" value="KAG8228626.1"/>
    <property type="molecule type" value="Genomic_DNA"/>
</dbReference>
<comment type="caution">
    <text evidence="2">The sequence shown here is derived from an EMBL/GenBank/DDBJ whole genome shotgun (WGS) entry which is preliminary data.</text>
</comment>
<protein>
    <submittedName>
        <fullName evidence="2">Uncharacterized protein</fullName>
    </submittedName>
</protein>
<gene>
    <name evidence="2" type="ORF">J437_LFUL008277</name>
</gene>
<accession>A0A8K0K6I1</accession>
<name>A0A8K0K6I1_LADFU</name>